<accession>A0AAV9D5B0</accession>
<evidence type="ECO:0000256" key="1">
    <source>
        <dbReference type="ARBA" id="ARBA00008773"/>
    </source>
</evidence>
<dbReference type="Proteomes" id="UP001180020">
    <property type="component" value="Unassembled WGS sequence"/>
</dbReference>
<dbReference type="InterPro" id="IPR000490">
    <property type="entry name" value="Glyco_hydro_17"/>
</dbReference>
<dbReference type="Pfam" id="PF00332">
    <property type="entry name" value="Glyco_hydro_17"/>
    <property type="match status" value="2"/>
</dbReference>
<dbReference type="AlphaFoldDB" id="A0AAV9D5B0"/>
<proteinExistence type="inferred from homology"/>
<dbReference type="Gene3D" id="3.20.20.80">
    <property type="entry name" value="Glycosidases"/>
    <property type="match status" value="2"/>
</dbReference>
<evidence type="ECO:0000256" key="3">
    <source>
        <dbReference type="ARBA" id="ARBA00023295"/>
    </source>
</evidence>
<comment type="caution">
    <text evidence="5">The sequence shown here is derived from an EMBL/GenBank/DDBJ whole genome shotgun (WGS) entry which is preliminary data.</text>
</comment>
<dbReference type="InterPro" id="IPR044965">
    <property type="entry name" value="Glyco_hydro_17_plant"/>
</dbReference>
<evidence type="ECO:0000313" key="5">
    <source>
        <dbReference type="EMBL" id="KAK1296081.1"/>
    </source>
</evidence>
<reference evidence="5" key="1">
    <citation type="journal article" date="2023" name="Nat. Commun.">
        <title>Diploid and tetraploid genomes of Acorus and the evolution of monocots.</title>
        <authorList>
            <person name="Ma L."/>
            <person name="Liu K.W."/>
            <person name="Li Z."/>
            <person name="Hsiao Y.Y."/>
            <person name="Qi Y."/>
            <person name="Fu T."/>
            <person name="Tang G.D."/>
            <person name="Zhang D."/>
            <person name="Sun W.H."/>
            <person name="Liu D.K."/>
            <person name="Li Y."/>
            <person name="Chen G.Z."/>
            <person name="Liu X.D."/>
            <person name="Liao X.Y."/>
            <person name="Jiang Y.T."/>
            <person name="Yu X."/>
            <person name="Hao Y."/>
            <person name="Huang J."/>
            <person name="Zhao X.W."/>
            <person name="Ke S."/>
            <person name="Chen Y.Y."/>
            <person name="Wu W.L."/>
            <person name="Hsu J.L."/>
            <person name="Lin Y.F."/>
            <person name="Huang M.D."/>
            <person name="Li C.Y."/>
            <person name="Huang L."/>
            <person name="Wang Z.W."/>
            <person name="Zhao X."/>
            <person name="Zhong W.Y."/>
            <person name="Peng D.H."/>
            <person name="Ahmad S."/>
            <person name="Lan S."/>
            <person name="Zhang J.S."/>
            <person name="Tsai W.C."/>
            <person name="Van de Peer Y."/>
            <person name="Liu Z.J."/>
        </authorList>
    </citation>
    <scope>NUCLEOTIDE SEQUENCE</scope>
    <source>
        <strain evidence="5">CP</strain>
    </source>
</reference>
<evidence type="ECO:0000313" key="6">
    <source>
        <dbReference type="Proteomes" id="UP001180020"/>
    </source>
</evidence>
<organism evidence="5 6">
    <name type="scientific">Acorus calamus</name>
    <name type="common">Sweet flag</name>
    <dbReference type="NCBI Taxonomy" id="4465"/>
    <lineage>
        <taxon>Eukaryota</taxon>
        <taxon>Viridiplantae</taxon>
        <taxon>Streptophyta</taxon>
        <taxon>Embryophyta</taxon>
        <taxon>Tracheophyta</taxon>
        <taxon>Spermatophyta</taxon>
        <taxon>Magnoliopsida</taxon>
        <taxon>Liliopsida</taxon>
        <taxon>Acoraceae</taxon>
        <taxon>Acorus</taxon>
    </lineage>
</organism>
<sequence length="186" mass="20295">MAGIKKVRLFDPNPDALSALHNSDIDVILGVLHEHLQGITNDLAVATQWVNDHVVPHTSAIRFTTISAGNEILPDGADSPYILPRRREPAIHPGQHDRTQRRAGRVVPTIRGRVLGQSQGLYGTHCAVPEGVNAYSYYGYASDPNGVRLDYSIFTANGTVITDGSLEYQNMFDAILDAFCSALEKV</sequence>
<comment type="similarity">
    <text evidence="1 4">Belongs to the glycosyl hydrolase 17 family.</text>
</comment>
<dbReference type="SUPFAM" id="SSF51445">
    <property type="entry name" value="(Trans)glycosidases"/>
    <property type="match status" value="1"/>
</dbReference>
<evidence type="ECO:0000256" key="2">
    <source>
        <dbReference type="ARBA" id="ARBA00022801"/>
    </source>
</evidence>
<protein>
    <submittedName>
        <fullName evidence="5">Glucan endo-1,3-beta-glucosidase</fullName>
    </submittedName>
</protein>
<dbReference type="EMBL" id="JAUJYO010000015">
    <property type="protein sequence ID" value="KAK1296081.1"/>
    <property type="molecule type" value="Genomic_DNA"/>
</dbReference>
<dbReference type="GO" id="GO:0004553">
    <property type="term" value="F:hydrolase activity, hydrolyzing O-glycosyl compounds"/>
    <property type="evidence" value="ECO:0007669"/>
    <property type="project" value="InterPro"/>
</dbReference>
<dbReference type="PANTHER" id="PTHR32227">
    <property type="entry name" value="GLUCAN ENDO-1,3-BETA-GLUCOSIDASE BG1-RELATED-RELATED"/>
    <property type="match status" value="1"/>
</dbReference>
<gene>
    <name evidence="5" type="ORF">QJS10_CPB15g00554</name>
</gene>
<keyword evidence="6" id="KW-1185">Reference proteome</keyword>
<keyword evidence="2" id="KW-0378">Hydrolase</keyword>
<dbReference type="InterPro" id="IPR017853">
    <property type="entry name" value="GH"/>
</dbReference>
<keyword evidence="3" id="KW-0326">Glycosidase</keyword>
<dbReference type="GO" id="GO:0005975">
    <property type="term" value="P:carbohydrate metabolic process"/>
    <property type="evidence" value="ECO:0007669"/>
    <property type="project" value="InterPro"/>
</dbReference>
<evidence type="ECO:0000256" key="4">
    <source>
        <dbReference type="RuleBase" id="RU004335"/>
    </source>
</evidence>
<reference evidence="5" key="2">
    <citation type="submission" date="2023-06" db="EMBL/GenBank/DDBJ databases">
        <authorList>
            <person name="Ma L."/>
            <person name="Liu K.-W."/>
            <person name="Li Z."/>
            <person name="Hsiao Y.-Y."/>
            <person name="Qi Y."/>
            <person name="Fu T."/>
            <person name="Tang G."/>
            <person name="Zhang D."/>
            <person name="Sun W.-H."/>
            <person name="Liu D.-K."/>
            <person name="Li Y."/>
            <person name="Chen G.-Z."/>
            <person name="Liu X.-D."/>
            <person name="Liao X.-Y."/>
            <person name="Jiang Y.-T."/>
            <person name="Yu X."/>
            <person name="Hao Y."/>
            <person name="Huang J."/>
            <person name="Zhao X.-W."/>
            <person name="Ke S."/>
            <person name="Chen Y.-Y."/>
            <person name="Wu W.-L."/>
            <person name="Hsu J.-L."/>
            <person name="Lin Y.-F."/>
            <person name="Huang M.-D."/>
            <person name="Li C.-Y."/>
            <person name="Huang L."/>
            <person name="Wang Z.-W."/>
            <person name="Zhao X."/>
            <person name="Zhong W.-Y."/>
            <person name="Peng D.-H."/>
            <person name="Ahmad S."/>
            <person name="Lan S."/>
            <person name="Zhang J.-S."/>
            <person name="Tsai W.-C."/>
            <person name="Van De Peer Y."/>
            <person name="Liu Z.-J."/>
        </authorList>
    </citation>
    <scope>NUCLEOTIDE SEQUENCE</scope>
    <source>
        <strain evidence="5">CP</strain>
        <tissue evidence="5">Leaves</tissue>
    </source>
</reference>
<name>A0AAV9D5B0_ACOCL</name>